<keyword evidence="5 7" id="KW-0472">Membrane</keyword>
<comment type="catalytic activity">
    <reaction evidence="7">
        <text>L-cysteinyl-[protein] + hexadecanoyl-CoA = S-hexadecanoyl-L-cysteinyl-[protein] + CoA</text>
        <dbReference type="Rhea" id="RHEA:36683"/>
        <dbReference type="Rhea" id="RHEA-COMP:10131"/>
        <dbReference type="Rhea" id="RHEA-COMP:11032"/>
        <dbReference type="ChEBI" id="CHEBI:29950"/>
        <dbReference type="ChEBI" id="CHEBI:57287"/>
        <dbReference type="ChEBI" id="CHEBI:57379"/>
        <dbReference type="ChEBI" id="CHEBI:74151"/>
        <dbReference type="EC" id="2.3.1.225"/>
    </reaction>
</comment>
<feature type="transmembrane region" description="Helical" evidence="7">
    <location>
        <begin position="164"/>
        <end position="181"/>
    </location>
</feature>
<feature type="transmembrane region" description="Helical" evidence="7">
    <location>
        <begin position="20"/>
        <end position="40"/>
    </location>
</feature>
<accession>A0A9N9XW75</accession>
<dbReference type="PANTHER" id="PTHR12246">
    <property type="entry name" value="PALMITOYLTRANSFERASE ZDHHC16"/>
    <property type="match status" value="1"/>
</dbReference>
<keyword evidence="2 7" id="KW-0808">Transferase</keyword>
<dbReference type="EC" id="2.3.1.225" evidence="7"/>
<evidence type="ECO:0000256" key="7">
    <source>
        <dbReference type="RuleBase" id="RU079119"/>
    </source>
</evidence>
<dbReference type="Pfam" id="PF01529">
    <property type="entry name" value="DHHC"/>
    <property type="match status" value="1"/>
</dbReference>
<organism evidence="9 10">
    <name type="scientific">Phyllotreta striolata</name>
    <name type="common">Striped flea beetle</name>
    <name type="synonym">Crioceris striolata</name>
    <dbReference type="NCBI Taxonomy" id="444603"/>
    <lineage>
        <taxon>Eukaryota</taxon>
        <taxon>Metazoa</taxon>
        <taxon>Ecdysozoa</taxon>
        <taxon>Arthropoda</taxon>
        <taxon>Hexapoda</taxon>
        <taxon>Insecta</taxon>
        <taxon>Pterygota</taxon>
        <taxon>Neoptera</taxon>
        <taxon>Endopterygota</taxon>
        <taxon>Coleoptera</taxon>
        <taxon>Polyphaga</taxon>
        <taxon>Cucujiformia</taxon>
        <taxon>Chrysomeloidea</taxon>
        <taxon>Chrysomelidae</taxon>
        <taxon>Galerucinae</taxon>
        <taxon>Alticini</taxon>
        <taxon>Phyllotreta</taxon>
    </lineage>
</organism>
<keyword evidence="6 7" id="KW-0012">Acyltransferase</keyword>
<feature type="transmembrane region" description="Helical" evidence="7">
    <location>
        <begin position="52"/>
        <end position="72"/>
    </location>
</feature>
<name>A0A9N9XW75_PHYSR</name>
<sequence length="277" mass="32352">MAFRRNILPKCVEDALATGLLVLMIPTCFYFQFFVVVPTYHEQWGTGYNLNLIASTVLLFGVCANFLALILTDTSVKKLPARSRAHSDWRYCTECKEFAPPRSWHCKICDVCILQRDHHCLFTSCCVGFDNQRYYLVLLFYMLLSQLYGAYYSFYFSKDFLIDWSWYSIVKFAFPVFFLFTHFDVNQIYILIINLMLSGMVGTAILFQYHVELMLKSFVTYERKTTKSASKYDRGRLKNVEIVLGSRWYLVWIAPWIKSPPPCDGTNWELLEAIKGA</sequence>
<dbReference type="GO" id="GO:0016020">
    <property type="term" value="C:membrane"/>
    <property type="evidence" value="ECO:0007669"/>
    <property type="project" value="UniProtKB-SubCell"/>
</dbReference>
<protein>
    <recommendedName>
        <fullName evidence="7">Palmitoyltransferase</fullName>
        <ecNumber evidence="7">2.3.1.225</ecNumber>
    </recommendedName>
</protein>
<feature type="domain" description="Palmitoyltransferase DHHC" evidence="8">
    <location>
        <begin position="88"/>
        <end position="224"/>
    </location>
</feature>
<comment type="domain">
    <text evidence="7">The DHHC domain is required for palmitoyltransferase activity.</text>
</comment>
<dbReference type="Proteomes" id="UP001153712">
    <property type="component" value="Chromosome 8"/>
</dbReference>
<comment type="similarity">
    <text evidence="7">Belongs to the DHHC palmitoyltransferase family.</text>
</comment>
<evidence type="ECO:0000313" key="9">
    <source>
        <dbReference type="EMBL" id="CAG9864453.1"/>
    </source>
</evidence>
<keyword evidence="3 7" id="KW-0812">Transmembrane</keyword>
<dbReference type="AlphaFoldDB" id="A0A9N9XW75"/>
<dbReference type="GO" id="GO:0019706">
    <property type="term" value="F:protein-cysteine S-palmitoyltransferase activity"/>
    <property type="evidence" value="ECO:0007669"/>
    <property type="project" value="UniProtKB-EC"/>
</dbReference>
<evidence type="ECO:0000256" key="6">
    <source>
        <dbReference type="ARBA" id="ARBA00023315"/>
    </source>
</evidence>
<proteinExistence type="inferred from homology"/>
<reference evidence="9" key="1">
    <citation type="submission" date="2022-01" db="EMBL/GenBank/DDBJ databases">
        <authorList>
            <person name="King R."/>
        </authorList>
    </citation>
    <scope>NUCLEOTIDE SEQUENCE</scope>
</reference>
<dbReference type="InterPro" id="IPR039859">
    <property type="entry name" value="PFA4/ZDH16/20/ERF2-like"/>
</dbReference>
<keyword evidence="10" id="KW-1185">Reference proteome</keyword>
<evidence type="ECO:0000313" key="10">
    <source>
        <dbReference type="Proteomes" id="UP001153712"/>
    </source>
</evidence>
<dbReference type="PROSITE" id="PS50216">
    <property type="entry name" value="DHHC"/>
    <property type="match status" value="1"/>
</dbReference>
<evidence type="ECO:0000256" key="1">
    <source>
        <dbReference type="ARBA" id="ARBA00004141"/>
    </source>
</evidence>
<evidence type="ECO:0000256" key="2">
    <source>
        <dbReference type="ARBA" id="ARBA00022679"/>
    </source>
</evidence>
<evidence type="ECO:0000256" key="4">
    <source>
        <dbReference type="ARBA" id="ARBA00022989"/>
    </source>
</evidence>
<evidence type="ECO:0000259" key="8">
    <source>
        <dbReference type="Pfam" id="PF01529"/>
    </source>
</evidence>
<comment type="subcellular location">
    <subcellularLocation>
        <location evidence="1">Membrane</location>
        <topology evidence="1">Multi-pass membrane protein</topology>
    </subcellularLocation>
</comment>
<dbReference type="EMBL" id="OU900101">
    <property type="protein sequence ID" value="CAG9864453.1"/>
    <property type="molecule type" value="Genomic_DNA"/>
</dbReference>
<keyword evidence="4 7" id="KW-1133">Transmembrane helix</keyword>
<feature type="transmembrane region" description="Helical" evidence="7">
    <location>
        <begin position="134"/>
        <end position="152"/>
    </location>
</feature>
<evidence type="ECO:0000256" key="3">
    <source>
        <dbReference type="ARBA" id="ARBA00022692"/>
    </source>
</evidence>
<dbReference type="OrthoDB" id="302728at2759"/>
<feature type="transmembrane region" description="Helical" evidence="7">
    <location>
        <begin position="188"/>
        <end position="209"/>
    </location>
</feature>
<dbReference type="InterPro" id="IPR001594">
    <property type="entry name" value="Palmitoyltrfase_DHHC"/>
</dbReference>
<gene>
    <name evidence="9" type="ORF">PHYEVI_LOCUS10708</name>
</gene>
<evidence type="ECO:0000256" key="5">
    <source>
        <dbReference type="ARBA" id="ARBA00023136"/>
    </source>
</evidence>